<evidence type="ECO:0000259" key="10">
    <source>
        <dbReference type="Pfam" id="PF10513"/>
    </source>
</evidence>
<reference evidence="12" key="1">
    <citation type="submission" date="2016-05" db="EMBL/GenBank/DDBJ databases">
        <title>Comparative genomics of biotechnologically important yeasts.</title>
        <authorList>
            <consortium name="DOE Joint Genome Institute"/>
            <person name="Riley R."/>
            <person name="Haridas S."/>
            <person name="Wolfe K.H."/>
            <person name="Lopes M.R."/>
            <person name="Hittinger C.T."/>
            <person name="Goker M."/>
            <person name="Salamov A."/>
            <person name="Wisecaver J."/>
            <person name="Long T.M."/>
            <person name="Aerts A.L."/>
            <person name="Barry K."/>
            <person name="Choi C."/>
            <person name="Clum A."/>
            <person name="Coughlan A.Y."/>
            <person name="Deshpande S."/>
            <person name="Douglass A.P."/>
            <person name="Hanson S.J."/>
            <person name="Klenk H.-P."/>
            <person name="Labutti K."/>
            <person name="Lapidus A."/>
            <person name="Lindquist E."/>
            <person name="Lipzen A."/>
            <person name="Meier-Kolthoff J.P."/>
            <person name="Ohm R.A."/>
            <person name="Otillar R.P."/>
            <person name="Pangilinan J."/>
            <person name="Peng Y."/>
            <person name="Rokas A."/>
            <person name="Rosa C.A."/>
            <person name="Scheuner C."/>
            <person name="Sibirny A.A."/>
            <person name="Slot J.C."/>
            <person name="Stielow J.B."/>
            <person name="Sun H."/>
            <person name="Kurtzman C.P."/>
            <person name="Blackwell M."/>
            <person name="Grigoriev I.V."/>
            <person name="Jeffries T.W."/>
        </authorList>
    </citation>
    <scope>NUCLEOTIDE SEQUENCE [LARGE SCALE GENOMIC DNA]</scope>
    <source>
        <strain evidence="12">NRRL Y-2460</strain>
    </source>
</reference>
<evidence type="ECO:0000256" key="3">
    <source>
        <dbReference type="ARBA" id="ARBA00023015"/>
    </source>
</evidence>
<evidence type="ECO:0000256" key="4">
    <source>
        <dbReference type="ARBA" id="ARBA00023163"/>
    </source>
</evidence>
<evidence type="ECO:0000256" key="5">
    <source>
        <dbReference type="ARBA" id="ARBA00023242"/>
    </source>
</evidence>
<name>A0A1E4TPW2_PACTA</name>
<dbReference type="InterPro" id="IPR024943">
    <property type="entry name" value="Enhancer_polycomb"/>
</dbReference>
<dbReference type="PANTHER" id="PTHR14898">
    <property type="entry name" value="ENHANCER OF POLYCOMB"/>
    <property type="match status" value="1"/>
</dbReference>
<keyword evidence="12" id="KW-1185">Reference proteome</keyword>
<keyword evidence="3 7" id="KW-0805">Transcription regulation</keyword>
<keyword evidence="8" id="KW-0175">Coiled coil</keyword>
<comment type="subcellular location">
    <subcellularLocation>
        <location evidence="1 7">Nucleus</location>
    </subcellularLocation>
</comment>
<dbReference type="GO" id="GO:0005634">
    <property type="term" value="C:nucleus"/>
    <property type="evidence" value="ECO:0007669"/>
    <property type="project" value="UniProtKB-SubCell"/>
</dbReference>
<protein>
    <recommendedName>
        <fullName evidence="7">Enhancer of polycomb-like protein</fullName>
    </recommendedName>
</protein>
<feature type="compositionally biased region" description="Low complexity" evidence="9">
    <location>
        <begin position="697"/>
        <end position="732"/>
    </location>
</feature>
<feature type="region of interest" description="Disordered" evidence="9">
    <location>
        <begin position="595"/>
        <end position="618"/>
    </location>
</feature>
<evidence type="ECO:0000256" key="7">
    <source>
        <dbReference type="RuleBase" id="RU361124"/>
    </source>
</evidence>
<dbReference type="Pfam" id="PF10513">
    <property type="entry name" value="EPL1"/>
    <property type="match status" value="1"/>
</dbReference>
<dbReference type="GO" id="GO:0006281">
    <property type="term" value="P:DNA repair"/>
    <property type="evidence" value="ECO:0007669"/>
    <property type="project" value="EnsemblFungi"/>
</dbReference>
<accession>A0A1E4TPW2</accession>
<evidence type="ECO:0000313" key="12">
    <source>
        <dbReference type="Proteomes" id="UP000094236"/>
    </source>
</evidence>
<comment type="similarity">
    <text evidence="2 7">Belongs to the enhancer of polycomb family.</text>
</comment>
<comment type="function">
    <text evidence="6">Component of the NuA4 histone acetyltransferase complex which is involved in transcriptional activation of selected genes principally by acetylation of nucleosomal histone H4 and H2A. The NuA4 complex is also involved in DNA repair. Involved in gene silencing by neighboring heterochromatin, blockage of the silencing spreading along the chromosome, and required for cell cycle progression through G2/M.</text>
</comment>
<feature type="coiled-coil region" evidence="8">
    <location>
        <begin position="35"/>
        <end position="69"/>
    </location>
</feature>
<evidence type="ECO:0000256" key="8">
    <source>
        <dbReference type="SAM" id="Coils"/>
    </source>
</evidence>
<sequence length="742" mass="85125">MAPPSSAGARFRQRKISVKQTLQVLKQSDLPDLETEDQQRELQQIETGVEKGEEEEEHLQKVINAARAKIAGSQVEQVYIPTPDASKTWPEASKYYTGTFVLPATYIKFSATVEDTCGCPYNMDEEDEIFLKILNSSLPADNIKLTESEFEIISYNFEKVINDKQPFLETDPQSIFSYEEIKSYALNENSKADIAKSLQNELKLHNFKTLFDAEPIDGKQPRILKDLLDKYGEKVYKHWKERRLARNGRPIFPALRFEDPNENNDSDPYICFRHRTIRSVRKTRKSDLQNSESLHKLYIELKNARELVYMCALREAKRYNALKIEKNIFNLRSQVKEVKRKLGIKGEEEDLIPHKKKKIIPPPEIKRDEIKDTSKPEKAKLGRPPLHTSNLNQQNQVAQSQKTDIAKKQLLAAGGTIQPYVRLPTSKIPDMDLVTVQAILNEKESAIVRAVSEKLKRRQEQDAGWVNITDDPYNPFFDIEQPYRKVIEQSNVPFSSITTALYDVKAAHFIDEELSDLIKRKECLPNMLAFNSSNGDLIPAPAPEYYQLISDEKINVSEPIMQLKKRIGRSGIMYCDRKLKRPHDEIDEFLSFTDSEDEIEPQLEPEPEPEPKPKQRIPNVYDCKSDASLRLKTRWFFDNKSMSSIDVSLDPSRLNNISSQTQSIRFGSMILSKSLHNMQQQYRNYFQALHGNHHHNNNNNNSNSTNNSISNGANSNNNNNSNSGNIVNNKNNVPALVNGVKK</sequence>
<keyword evidence="4 7" id="KW-0804">Transcription</keyword>
<keyword evidence="5 7" id="KW-0539">Nucleus</keyword>
<dbReference type="InterPro" id="IPR019542">
    <property type="entry name" value="Enhancer_polycomb-like_N"/>
</dbReference>
<feature type="compositionally biased region" description="Basic and acidic residues" evidence="9">
    <location>
        <begin position="364"/>
        <end position="380"/>
    </location>
</feature>
<dbReference type="Proteomes" id="UP000094236">
    <property type="component" value="Unassembled WGS sequence"/>
</dbReference>
<organism evidence="11 12">
    <name type="scientific">Pachysolen tannophilus NRRL Y-2460</name>
    <dbReference type="NCBI Taxonomy" id="669874"/>
    <lineage>
        <taxon>Eukaryota</taxon>
        <taxon>Fungi</taxon>
        <taxon>Dikarya</taxon>
        <taxon>Ascomycota</taxon>
        <taxon>Saccharomycotina</taxon>
        <taxon>Pichiomycetes</taxon>
        <taxon>Pachysolenaceae</taxon>
        <taxon>Pachysolen</taxon>
    </lineage>
</organism>
<evidence type="ECO:0000256" key="1">
    <source>
        <dbReference type="ARBA" id="ARBA00004123"/>
    </source>
</evidence>
<feature type="region of interest" description="Disordered" evidence="9">
    <location>
        <begin position="360"/>
        <end position="390"/>
    </location>
</feature>
<dbReference type="GO" id="GO:0032777">
    <property type="term" value="C:piccolo histone acetyltransferase complex"/>
    <property type="evidence" value="ECO:0007669"/>
    <property type="project" value="EnsemblFungi"/>
</dbReference>
<dbReference type="GO" id="GO:0006357">
    <property type="term" value="P:regulation of transcription by RNA polymerase II"/>
    <property type="evidence" value="ECO:0007669"/>
    <property type="project" value="EnsemblFungi"/>
</dbReference>
<feature type="region of interest" description="Disordered" evidence="9">
    <location>
        <begin position="690"/>
        <end position="742"/>
    </location>
</feature>
<dbReference type="STRING" id="669874.A0A1E4TPW2"/>
<dbReference type="GO" id="GO:0000786">
    <property type="term" value="C:nucleosome"/>
    <property type="evidence" value="ECO:0007669"/>
    <property type="project" value="EnsemblFungi"/>
</dbReference>
<dbReference type="AlphaFoldDB" id="A0A1E4TPW2"/>
<evidence type="ECO:0000256" key="6">
    <source>
        <dbReference type="ARBA" id="ARBA00025513"/>
    </source>
</evidence>
<evidence type="ECO:0000313" key="11">
    <source>
        <dbReference type="EMBL" id="ODV93790.1"/>
    </source>
</evidence>
<proteinExistence type="inferred from homology"/>
<evidence type="ECO:0000256" key="2">
    <source>
        <dbReference type="ARBA" id="ARBA00008035"/>
    </source>
</evidence>
<dbReference type="OrthoDB" id="435275at2759"/>
<dbReference type="GO" id="GO:0004402">
    <property type="term" value="F:histone acetyltransferase activity"/>
    <property type="evidence" value="ECO:0007669"/>
    <property type="project" value="EnsemblFungi"/>
</dbReference>
<feature type="domain" description="Enhancer of polycomb-like N-terminal" evidence="10">
    <location>
        <begin position="12"/>
        <end position="159"/>
    </location>
</feature>
<dbReference type="GO" id="GO:0035267">
    <property type="term" value="C:NuA4 histone acetyltransferase complex"/>
    <property type="evidence" value="ECO:0007669"/>
    <property type="project" value="EnsemblFungi"/>
</dbReference>
<evidence type="ECO:0000256" key="9">
    <source>
        <dbReference type="SAM" id="MobiDB-lite"/>
    </source>
</evidence>
<gene>
    <name evidence="11" type="ORF">PACTADRAFT_45786</name>
</gene>
<dbReference type="GO" id="GO:0016239">
    <property type="term" value="P:positive regulation of macroautophagy"/>
    <property type="evidence" value="ECO:0007669"/>
    <property type="project" value="EnsemblFungi"/>
</dbReference>
<feature type="compositionally biased region" description="Acidic residues" evidence="9">
    <location>
        <begin position="595"/>
        <end position="608"/>
    </location>
</feature>
<dbReference type="EMBL" id="KV454017">
    <property type="protein sequence ID" value="ODV93790.1"/>
    <property type="molecule type" value="Genomic_DNA"/>
</dbReference>